<evidence type="ECO:0000259" key="3">
    <source>
        <dbReference type="PROSITE" id="PS50103"/>
    </source>
</evidence>
<feature type="region of interest" description="Disordered" evidence="2">
    <location>
        <begin position="380"/>
        <end position="432"/>
    </location>
</feature>
<feature type="compositionally biased region" description="Basic and acidic residues" evidence="2">
    <location>
        <begin position="420"/>
        <end position="432"/>
    </location>
</feature>
<dbReference type="AlphaFoldDB" id="A0A5J4X8X8"/>
<evidence type="ECO:0000256" key="2">
    <source>
        <dbReference type="SAM" id="MobiDB-lite"/>
    </source>
</evidence>
<dbReference type="PROSITE" id="PS50103">
    <property type="entry name" value="ZF_C3H1"/>
    <property type="match status" value="1"/>
</dbReference>
<dbReference type="EMBL" id="SNRW01000089">
    <property type="protein sequence ID" value="KAA6403533.1"/>
    <property type="molecule type" value="Genomic_DNA"/>
</dbReference>
<organism evidence="4 5">
    <name type="scientific">Streblomastix strix</name>
    <dbReference type="NCBI Taxonomy" id="222440"/>
    <lineage>
        <taxon>Eukaryota</taxon>
        <taxon>Metamonada</taxon>
        <taxon>Preaxostyla</taxon>
        <taxon>Oxymonadida</taxon>
        <taxon>Streblomastigidae</taxon>
        <taxon>Streblomastix</taxon>
    </lineage>
</organism>
<feature type="compositionally biased region" description="Basic and acidic residues" evidence="2">
    <location>
        <begin position="212"/>
        <end position="242"/>
    </location>
</feature>
<feature type="compositionally biased region" description="Polar residues" evidence="2">
    <location>
        <begin position="74"/>
        <end position="83"/>
    </location>
</feature>
<keyword evidence="1" id="KW-0479">Metal-binding</keyword>
<feature type="region of interest" description="Disordered" evidence="2">
    <location>
        <begin position="181"/>
        <end position="242"/>
    </location>
</feature>
<feature type="region of interest" description="Disordered" evidence="2">
    <location>
        <begin position="1"/>
        <end position="83"/>
    </location>
</feature>
<feature type="compositionally biased region" description="Basic and acidic residues" evidence="2">
    <location>
        <begin position="395"/>
        <end position="411"/>
    </location>
</feature>
<dbReference type="GO" id="GO:0008270">
    <property type="term" value="F:zinc ion binding"/>
    <property type="evidence" value="ECO:0007669"/>
    <property type="project" value="UniProtKB-KW"/>
</dbReference>
<keyword evidence="1" id="KW-0862">Zinc</keyword>
<dbReference type="Proteomes" id="UP000324800">
    <property type="component" value="Unassembled WGS sequence"/>
</dbReference>
<feature type="domain" description="C3H1-type" evidence="3">
    <location>
        <begin position="340"/>
        <end position="365"/>
    </location>
</feature>
<dbReference type="InterPro" id="IPR000571">
    <property type="entry name" value="Znf_CCCH"/>
</dbReference>
<feature type="compositionally biased region" description="Low complexity" evidence="2">
    <location>
        <begin position="49"/>
        <end position="73"/>
    </location>
</feature>
<sequence>MSVHGVKSYPSANGTYNSDANQPNKTITTQPYQFLQARNNFAPQPPSPMSYYSQSSPSQSSSSSSQGMQTYQSPFASSFTPSSQVEDNIHAPLFISTPTQSQSSFTSPMGSQSVTSLNPNQQTSLAMISRVGVTEEDESISEALQSLPRQLRKVIRRKDLRYLLFYLPTLHEMLSAAEAKLKKTHKQQDSNSESNPVQQKSSTDEDEYSDSEEQKTKVKLSENEKNGKQEDEKDKEKLKELQLKGPSISSMISSRRYKGVFKTTLSTERGTAWITCTDFPDNLFCDLRRMHQSQAMMVDAGVHVEFAIRVNFLPQSYFAAEDPRIIPAGRITPDERENCPCAFYDPVTRSGCRRGDKCPFKHFTLEEATAAKQEKIKQVVRAKQGLHSSDTEQNDNDKGQDIKDKSKERGSQEQASGKNIEGKDAKGKNNKT</sequence>
<proteinExistence type="predicted"/>
<accession>A0A5J4X8X8</accession>
<feature type="compositionally biased region" description="Polar residues" evidence="2">
    <location>
        <begin position="189"/>
        <end position="200"/>
    </location>
</feature>
<reference evidence="4 5" key="1">
    <citation type="submission" date="2019-03" db="EMBL/GenBank/DDBJ databases">
        <title>Single cell metagenomics reveals metabolic interactions within the superorganism composed of flagellate Streblomastix strix and complex community of Bacteroidetes bacteria on its surface.</title>
        <authorList>
            <person name="Treitli S.C."/>
            <person name="Kolisko M."/>
            <person name="Husnik F."/>
            <person name="Keeling P."/>
            <person name="Hampl V."/>
        </authorList>
    </citation>
    <scope>NUCLEOTIDE SEQUENCE [LARGE SCALE GENOMIC DNA]</scope>
    <source>
        <strain evidence="4">ST1C</strain>
    </source>
</reference>
<comment type="caution">
    <text evidence="4">The sequence shown here is derived from an EMBL/GenBank/DDBJ whole genome shotgun (WGS) entry which is preliminary data.</text>
</comment>
<protein>
    <recommendedName>
        <fullName evidence="3">C3H1-type domain-containing protein</fullName>
    </recommendedName>
</protein>
<feature type="compositionally biased region" description="Polar residues" evidence="2">
    <location>
        <begin position="10"/>
        <end position="42"/>
    </location>
</feature>
<evidence type="ECO:0000313" key="5">
    <source>
        <dbReference type="Proteomes" id="UP000324800"/>
    </source>
</evidence>
<evidence type="ECO:0000313" key="4">
    <source>
        <dbReference type="EMBL" id="KAA6403533.1"/>
    </source>
</evidence>
<keyword evidence="1" id="KW-0863">Zinc-finger</keyword>
<gene>
    <name evidence="4" type="ORF">EZS28_000942</name>
</gene>
<evidence type="ECO:0000256" key="1">
    <source>
        <dbReference type="PROSITE-ProRule" id="PRU00723"/>
    </source>
</evidence>
<feature type="zinc finger region" description="C3H1-type" evidence="1">
    <location>
        <begin position="340"/>
        <end position="365"/>
    </location>
</feature>
<name>A0A5J4X8X8_9EUKA</name>